<dbReference type="EnsemblPlants" id="MELO3C029765.2.1">
    <property type="protein sequence ID" value="MELO3C029765.2.1"/>
    <property type="gene ID" value="MELO3C029765.2"/>
</dbReference>
<evidence type="ECO:0000256" key="1">
    <source>
        <dbReference type="SAM" id="MobiDB-lite"/>
    </source>
</evidence>
<feature type="region of interest" description="Disordered" evidence="1">
    <location>
        <begin position="83"/>
        <end position="137"/>
    </location>
</feature>
<name>A0A9I9E7H0_CUCME</name>
<sequence>MHPQTNLQKLEANSISFLWHQPHILPNVVCMARLGDQTQYESNGTPPRSSTPDEENDVILRSSFINFLNGKRRTAGFFFKFSNPLSTGEPLSSKLVDEPGSLRTANSNSSSSSQFLPPSLLLTPSDAEPVDTFSRKR</sequence>
<reference evidence="2" key="1">
    <citation type="submission" date="2023-03" db="UniProtKB">
        <authorList>
            <consortium name="EnsemblPlants"/>
        </authorList>
    </citation>
    <scope>IDENTIFICATION</scope>
</reference>
<protein>
    <submittedName>
        <fullName evidence="2">Uncharacterized protein</fullName>
    </submittedName>
</protein>
<evidence type="ECO:0000313" key="2">
    <source>
        <dbReference type="EnsemblPlants" id="MELO3C029765.2.1"/>
    </source>
</evidence>
<dbReference type="Gramene" id="MELO3C029765.2.1">
    <property type="protein sequence ID" value="MELO3C029765.2.1"/>
    <property type="gene ID" value="MELO3C029765.2"/>
</dbReference>
<proteinExistence type="predicted"/>
<accession>A0A9I9E7H0</accession>
<organism evidence="2">
    <name type="scientific">Cucumis melo</name>
    <name type="common">Muskmelon</name>
    <dbReference type="NCBI Taxonomy" id="3656"/>
    <lineage>
        <taxon>Eukaryota</taxon>
        <taxon>Viridiplantae</taxon>
        <taxon>Streptophyta</taxon>
        <taxon>Embryophyta</taxon>
        <taxon>Tracheophyta</taxon>
        <taxon>Spermatophyta</taxon>
        <taxon>Magnoliopsida</taxon>
        <taxon>eudicotyledons</taxon>
        <taxon>Gunneridae</taxon>
        <taxon>Pentapetalae</taxon>
        <taxon>rosids</taxon>
        <taxon>fabids</taxon>
        <taxon>Cucurbitales</taxon>
        <taxon>Cucurbitaceae</taxon>
        <taxon>Benincaseae</taxon>
        <taxon>Cucumis</taxon>
    </lineage>
</organism>
<dbReference type="AlphaFoldDB" id="A0A9I9E7H0"/>
<feature type="compositionally biased region" description="Low complexity" evidence="1">
    <location>
        <begin position="101"/>
        <end position="125"/>
    </location>
</feature>